<proteinExistence type="inferred from homology"/>
<keyword evidence="4" id="KW-0804">Transcription</keyword>
<keyword evidence="7" id="KW-1185">Reference proteome</keyword>
<evidence type="ECO:0000313" key="7">
    <source>
        <dbReference type="Proteomes" id="UP001203284"/>
    </source>
</evidence>
<accession>A0ABT0DF24</accession>
<dbReference type="Pfam" id="PF03466">
    <property type="entry name" value="LysR_substrate"/>
    <property type="match status" value="1"/>
</dbReference>
<dbReference type="InterPro" id="IPR005119">
    <property type="entry name" value="LysR_subst-bd"/>
</dbReference>
<dbReference type="InterPro" id="IPR036390">
    <property type="entry name" value="WH_DNA-bd_sf"/>
</dbReference>
<dbReference type="CDD" id="cd08432">
    <property type="entry name" value="PBP2_GcdR_TrpI_HvrB_AmpR_like"/>
    <property type="match status" value="1"/>
</dbReference>
<keyword evidence="3" id="KW-0238">DNA-binding</keyword>
<evidence type="ECO:0000256" key="2">
    <source>
        <dbReference type="ARBA" id="ARBA00023015"/>
    </source>
</evidence>
<dbReference type="SUPFAM" id="SSF53850">
    <property type="entry name" value="Periplasmic binding protein-like II"/>
    <property type="match status" value="1"/>
</dbReference>
<dbReference type="InterPro" id="IPR058163">
    <property type="entry name" value="LysR-type_TF_proteobact-type"/>
</dbReference>
<dbReference type="SUPFAM" id="SSF46785">
    <property type="entry name" value="Winged helix' DNA-binding domain"/>
    <property type="match status" value="1"/>
</dbReference>
<dbReference type="InterPro" id="IPR036388">
    <property type="entry name" value="WH-like_DNA-bd_sf"/>
</dbReference>
<dbReference type="Pfam" id="PF00126">
    <property type="entry name" value="HTH_1"/>
    <property type="match status" value="1"/>
</dbReference>
<comment type="similarity">
    <text evidence="1">Belongs to the LysR transcriptional regulatory family.</text>
</comment>
<keyword evidence="2" id="KW-0805">Transcription regulation</keyword>
<comment type="caution">
    <text evidence="6">The sequence shown here is derived from an EMBL/GenBank/DDBJ whole genome shotgun (WGS) entry which is preliminary data.</text>
</comment>
<organism evidence="6 7">
    <name type="scientific">Ancylobacter crimeensis</name>
    <dbReference type="NCBI Taxonomy" id="2579147"/>
    <lineage>
        <taxon>Bacteria</taxon>
        <taxon>Pseudomonadati</taxon>
        <taxon>Pseudomonadota</taxon>
        <taxon>Alphaproteobacteria</taxon>
        <taxon>Hyphomicrobiales</taxon>
        <taxon>Xanthobacteraceae</taxon>
        <taxon>Ancylobacter</taxon>
    </lineage>
</organism>
<dbReference type="InterPro" id="IPR000847">
    <property type="entry name" value="LysR_HTH_N"/>
</dbReference>
<name>A0ABT0DF24_9HYPH</name>
<evidence type="ECO:0000256" key="3">
    <source>
        <dbReference type="ARBA" id="ARBA00023125"/>
    </source>
</evidence>
<evidence type="ECO:0000313" key="6">
    <source>
        <dbReference type="EMBL" id="MCK0198568.1"/>
    </source>
</evidence>
<sequence>MTALPALGALRAFEAAARLGSFKRASVELAVTPTAISHQIRQLEADLGVALFLRQTRKVVLTEEGRALYEPVHAGFTGIAAVVGRLRAGRGRKVATLSATLSFTARLLVPRAARFRARFPDWDLRLNAADANVDLAAGEADAAIRYGAGPWPGLDAVELMPESFAPVCAPQLGIRTPRDLARATLIHIEPLSFAPDASAPSWRAYAEASDLPGIEGAAGVTVNDENSAIQAVLLGQGVALLSLALMSAELAAGTLVEPFGCVMPGLAYHFVAPAGAAARPGAAVLRDWVVAEFGEHRSIDHN</sequence>
<dbReference type="EMBL" id="JALKCH010000012">
    <property type="protein sequence ID" value="MCK0198568.1"/>
    <property type="molecule type" value="Genomic_DNA"/>
</dbReference>
<evidence type="ECO:0000256" key="1">
    <source>
        <dbReference type="ARBA" id="ARBA00009437"/>
    </source>
</evidence>
<dbReference type="RefSeq" id="WP_247030468.1">
    <property type="nucleotide sequence ID" value="NZ_JALKCH010000012.1"/>
</dbReference>
<dbReference type="PROSITE" id="PS50931">
    <property type="entry name" value="HTH_LYSR"/>
    <property type="match status" value="1"/>
</dbReference>
<gene>
    <name evidence="6" type="ORF">MWN34_16835</name>
</gene>
<evidence type="ECO:0000259" key="5">
    <source>
        <dbReference type="PROSITE" id="PS50931"/>
    </source>
</evidence>
<feature type="domain" description="HTH lysR-type" evidence="5">
    <location>
        <begin position="5"/>
        <end position="62"/>
    </location>
</feature>
<dbReference type="PRINTS" id="PR00039">
    <property type="entry name" value="HTHLYSR"/>
</dbReference>
<dbReference type="Gene3D" id="1.10.10.10">
    <property type="entry name" value="Winged helix-like DNA-binding domain superfamily/Winged helix DNA-binding domain"/>
    <property type="match status" value="1"/>
</dbReference>
<dbReference type="PANTHER" id="PTHR30537:SF74">
    <property type="entry name" value="HTH-TYPE TRANSCRIPTIONAL REGULATOR TRPI"/>
    <property type="match status" value="1"/>
</dbReference>
<dbReference type="PANTHER" id="PTHR30537">
    <property type="entry name" value="HTH-TYPE TRANSCRIPTIONAL REGULATOR"/>
    <property type="match status" value="1"/>
</dbReference>
<reference evidence="6 7" key="1">
    <citation type="submission" date="2022-04" db="EMBL/GenBank/DDBJ databases">
        <authorList>
            <person name="Grouzdev D.S."/>
            <person name="Pantiukh K.S."/>
            <person name="Krutkina M.S."/>
        </authorList>
    </citation>
    <scope>NUCLEOTIDE SEQUENCE [LARGE SCALE GENOMIC DNA]</scope>
    <source>
        <strain evidence="6 7">6x-1</strain>
    </source>
</reference>
<protein>
    <submittedName>
        <fullName evidence="6">LysR substrate-binding domain-containing protein</fullName>
    </submittedName>
</protein>
<dbReference type="Gene3D" id="3.40.190.10">
    <property type="entry name" value="Periplasmic binding protein-like II"/>
    <property type="match status" value="2"/>
</dbReference>
<dbReference type="Proteomes" id="UP001203284">
    <property type="component" value="Unassembled WGS sequence"/>
</dbReference>
<evidence type="ECO:0000256" key="4">
    <source>
        <dbReference type="ARBA" id="ARBA00023163"/>
    </source>
</evidence>